<evidence type="ECO:0000313" key="3">
    <source>
        <dbReference type="EMBL" id="SNZ00331.1"/>
    </source>
</evidence>
<dbReference type="PROSITE" id="PS50828">
    <property type="entry name" value="SMR"/>
    <property type="match status" value="1"/>
</dbReference>
<feature type="region of interest" description="Disordered" evidence="1">
    <location>
        <begin position="64"/>
        <end position="84"/>
    </location>
</feature>
<name>A0A285MXW6_9FLAO</name>
<dbReference type="Proteomes" id="UP000219048">
    <property type="component" value="Unassembled WGS sequence"/>
</dbReference>
<dbReference type="AlphaFoldDB" id="A0A285MXW6"/>
<evidence type="ECO:0000256" key="1">
    <source>
        <dbReference type="SAM" id="MobiDB-lite"/>
    </source>
</evidence>
<dbReference type="RefSeq" id="WP_097045806.1">
    <property type="nucleotide sequence ID" value="NZ_OBEH01000003.1"/>
</dbReference>
<sequence>MTVFNIGDRVEVVDDDVSGEIQDVNGDRIMVMTDEGFSLQYGSKELVKIDNGIKVSNFEVARVKKEKEQPKKKTTEARRPKERNTPKMEVDLHINQLVKSTKGLSNFDILNLQMEAAKRQLNFAIAKRIQKVVFIHGVGEGVLKEELNYLFNRYDNLKFYDADYQKYGLGATEVYIFQNN</sequence>
<dbReference type="Pfam" id="PF01713">
    <property type="entry name" value="Smr"/>
    <property type="match status" value="1"/>
</dbReference>
<accession>A0A285MXW6</accession>
<proteinExistence type="predicted"/>
<feature type="domain" description="Smr" evidence="2">
    <location>
        <begin position="107"/>
        <end position="177"/>
    </location>
</feature>
<organism evidence="3 4">
    <name type="scientific">Flagellimonas pacifica</name>
    <dbReference type="NCBI Taxonomy" id="1247520"/>
    <lineage>
        <taxon>Bacteria</taxon>
        <taxon>Pseudomonadati</taxon>
        <taxon>Bacteroidota</taxon>
        <taxon>Flavobacteriia</taxon>
        <taxon>Flavobacteriales</taxon>
        <taxon>Flavobacteriaceae</taxon>
        <taxon>Flagellimonas</taxon>
    </lineage>
</organism>
<reference evidence="4" key="1">
    <citation type="submission" date="2017-09" db="EMBL/GenBank/DDBJ databases">
        <authorList>
            <person name="Varghese N."/>
            <person name="Submissions S."/>
        </authorList>
    </citation>
    <scope>NUCLEOTIDE SEQUENCE [LARGE SCALE GENOMIC DNA]</scope>
    <source>
        <strain evidence="4">DSM 25885</strain>
    </source>
</reference>
<dbReference type="InterPro" id="IPR002625">
    <property type="entry name" value="Smr_dom"/>
</dbReference>
<dbReference type="OrthoDB" id="1524810at2"/>
<evidence type="ECO:0000313" key="4">
    <source>
        <dbReference type="Proteomes" id="UP000219048"/>
    </source>
</evidence>
<dbReference type="EMBL" id="OBEH01000003">
    <property type="protein sequence ID" value="SNZ00331.1"/>
    <property type="molecule type" value="Genomic_DNA"/>
</dbReference>
<dbReference type="Gene3D" id="3.30.1370.110">
    <property type="match status" value="1"/>
</dbReference>
<gene>
    <name evidence="3" type="ORF">SAMN06265377_2151</name>
</gene>
<protein>
    <recommendedName>
        <fullName evidence="2">Smr domain-containing protein</fullName>
    </recommendedName>
</protein>
<dbReference type="InterPro" id="IPR036063">
    <property type="entry name" value="Smr_dom_sf"/>
</dbReference>
<keyword evidence="4" id="KW-1185">Reference proteome</keyword>
<evidence type="ECO:0000259" key="2">
    <source>
        <dbReference type="PROSITE" id="PS50828"/>
    </source>
</evidence>